<dbReference type="Pfam" id="PF02698">
    <property type="entry name" value="DUF218"/>
    <property type="match status" value="1"/>
</dbReference>
<feature type="domain" description="DUF218" evidence="1">
    <location>
        <begin position="7"/>
        <end position="141"/>
    </location>
</feature>
<evidence type="ECO:0000313" key="2">
    <source>
        <dbReference type="EMBL" id="CAD8529467.1"/>
    </source>
</evidence>
<organism evidence="2">
    <name type="scientific">Calcidiscus leptoporus</name>
    <dbReference type="NCBI Taxonomy" id="127549"/>
    <lineage>
        <taxon>Eukaryota</taxon>
        <taxon>Haptista</taxon>
        <taxon>Haptophyta</taxon>
        <taxon>Prymnesiophyceae</taxon>
        <taxon>Coccolithales</taxon>
        <taxon>Calcidiscaceae</taxon>
        <taxon>Calcidiscus</taxon>
    </lineage>
</organism>
<dbReference type="InterPro" id="IPR051599">
    <property type="entry name" value="Cell_Envelope_Assoc"/>
</dbReference>
<gene>
    <name evidence="2" type="ORF">CLEP1334_LOCUS4719</name>
</gene>
<dbReference type="GO" id="GO:0005886">
    <property type="term" value="C:plasma membrane"/>
    <property type="evidence" value="ECO:0007669"/>
    <property type="project" value="TreeGrafter"/>
</dbReference>
<dbReference type="InterPro" id="IPR003848">
    <property type="entry name" value="DUF218"/>
</dbReference>
<dbReference type="EMBL" id="HBER01009527">
    <property type="protein sequence ID" value="CAD8529467.1"/>
    <property type="molecule type" value="Transcribed_RNA"/>
</dbReference>
<dbReference type="PANTHER" id="PTHR30336">
    <property type="entry name" value="INNER MEMBRANE PROTEIN, PROBABLE PERMEASE"/>
    <property type="match status" value="1"/>
</dbReference>
<dbReference type="AlphaFoldDB" id="A0A7S0IR79"/>
<dbReference type="PANTHER" id="PTHR30336:SF20">
    <property type="entry name" value="DUF218 DOMAIN-CONTAINING PROTEIN"/>
    <property type="match status" value="1"/>
</dbReference>
<sequence>MAGPPPHVAARLEKVLELYEAAAEPKPYVITTAWGTPHKPCPHDAAGFERHEAEDNARWLLDRGVPPSHLLEESTSLETVGNAYFARLLHTEVRGLRRLAIVNNRFHMARTKAVFTHVFAVPLLPGGLRSTYELKYIEVEDRLPSDVLQLRQEKEASALPRFLPFGPWQKATPSLRDMHEWLNQENTAYAAKRLLEQRKPLDPSLLKSY</sequence>
<dbReference type="Gene3D" id="3.40.50.620">
    <property type="entry name" value="HUPs"/>
    <property type="match status" value="1"/>
</dbReference>
<protein>
    <recommendedName>
        <fullName evidence="1">DUF218 domain-containing protein</fullName>
    </recommendedName>
</protein>
<reference evidence="2" key="1">
    <citation type="submission" date="2021-01" db="EMBL/GenBank/DDBJ databases">
        <authorList>
            <person name="Corre E."/>
            <person name="Pelletier E."/>
            <person name="Niang G."/>
            <person name="Scheremetjew M."/>
            <person name="Finn R."/>
            <person name="Kale V."/>
            <person name="Holt S."/>
            <person name="Cochrane G."/>
            <person name="Meng A."/>
            <person name="Brown T."/>
            <person name="Cohen L."/>
        </authorList>
    </citation>
    <scope>NUCLEOTIDE SEQUENCE</scope>
    <source>
        <strain evidence="2">RCC1130</strain>
    </source>
</reference>
<dbReference type="InterPro" id="IPR014729">
    <property type="entry name" value="Rossmann-like_a/b/a_fold"/>
</dbReference>
<evidence type="ECO:0000259" key="1">
    <source>
        <dbReference type="Pfam" id="PF02698"/>
    </source>
</evidence>
<accession>A0A7S0IR79</accession>
<proteinExistence type="predicted"/>
<name>A0A7S0IR79_9EUKA</name>
<dbReference type="CDD" id="cd06259">
    <property type="entry name" value="YdcF-like"/>
    <property type="match status" value="1"/>
</dbReference>